<evidence type="ECO:0000256" key="2">
    <source>
        <dbReference type="ARBA" id="ARBA00022448"/>
    </source>
</evidence>
<dbReference type="Pfam" id="PF00085">
    <property type="entry name" value="Thioredoxin"/>
    <property type="match status" value="1"/>
</dbReference>
<dbReference type="NCBIfam" id="TIGR01068">
    <property type="entry name" value="thioredoxin"/>
    <property type="match status" value="1"/>
</dbReference>
<evidence type="ECO:0000256" key="4">
    <source>
        <dbReference type="ARBA" id="ARBA00022982"/>
    </source>
</evidence>
<reference evidence="9 10" key="1">
    <citation type="submission" date="2016-12" db="EMBL/GenBank/DDBJ databases">
        <title>Diversity of luminous bacteria.</title>
        <authorList>
            <person name="Yoshizawa S."/>
            <person name="Kogure K."/>
        </authorList>
    </citation>
    <scope>NUCLEOTIDE SEQUENCE [LARGE SCALE GENOMIC DNA]</scope>
    <source>
        <strain evidence="9 10">SA4-48</strain>
    </source>
</reference>
<evidence type="ECO:0000313" key="9">
    <source>
        <dbReference type="EMBL" id="PQJ54780.1"/>
    </source>
</evidence>
<dbReference type="AlphaFoldDB" id="A0A2S7UZT0"/>
<dbReference type="RefSeq" id="WP_105053304.1">
    <property type="nucleotide sequence ID" value="NZ_BMYG01000001.1"/>
</dbReference>
<evidence type="ECO:0000256" key="7">
    <source>
        <dbReference type="NCBIfam" id="TIGR01068"/>
    </source>
</evidence>
<dbReference type="Gene3D" id="2.30.30.380">
    <property type="entry name" value="Zn-finger domain of Sec23/24"/>
    <property type="match status" value="1"/>
</dbReference>
<keyword evidence="5" id="KW-1015">Disulfide bond</keyword>
<dbReference type="PROSITE" id="PS51352">
    <property type="entry name" value="THIOREDOXIN_2"/>
    <property type="match status" value="1"/>
</dbReference>
<dbReference type="InterPro" id="IPR013766">
    <property type="entry name" value="Thioredoxin_domain"/>
</dbReference>
<dbReference type="GO" id="GO:0046872">
    <property type="term" value="F:metal ion binding"/>
    <property type="evidence" value="ECO:0007669"/>
    <property type="project" value="UniProtKB-KW"/>
</dbReference>
<protein>
    <recommendedName>
        <fullName evidence="7">Thioredoxin</fullName>
    </recommendedName>
</protein>
<dbReference type="InterPro" id="IPR005746">
    <property type="entry name" value="Thioredoxin"/>
</dbReference>
<evidence type="ECO:0000256" key="6">
    <source>
        <dbReference type="ARBA" id="ARBA00023284"/>
    </source>
</evidence>
<keyword evidence="10" id="KW-1185">Reference proteome</keyword>
<feature type="domain" description="Thioredoxin" evidence="8">
    <location>
        <begin position="14"/>
        <end position="144"/>
    </location>
</feature>
<dbReference type="NCBIfam" id="NF008229">
    <property type="entry name" value="PRK10996.1"/>
    <property type="match status" value="1"/>
</dbReference>
<accession>A0A2S7UZT0</accession>
<gene>
    <name evidence="9" type="ORF">BTO11_14730</name>
</gene>
<evidence type="ECO:0000256" key="3">
    <source>
        <dbReference type="ARBA" id="ARBA00022723"/>
    </source>
</evidence>
<evidence type="ECO:0000259" key="8">
    <source>
        <dbReference type="PROSITE" id="PS51352"/>
    </source>
</evidence>
<keyword evidence="6" id="KW-0676">Redox-active center</keyword>
<evidence type="ECO:0000256" key="1">
    <source>
        <dbReference type="ARBA" id="ARBA00008987"/>
    </source>
</evidence>
<dbReference type="InterPro" id="IPR036249">
    <property type="entry name" value="Thioredoxin-like_sf"/>
</dbReference>
<dbReference type="Proteomes" id="UP000239007">
    <property type="component" value="Unassembled WGS sequence"/>
</dbReference>
<comment type="similarity">
    <text evidence="1">Belongs to the thioredoxin family.</text>
</comment>
<dbReference type="GO" id="GO:0005829">
    <property type="term" value="C:cytosol"/>
    <property type="evidence" value="ECO:0007669"/>
    <property type="project" value="TreeGrafter"/>
</dbReference>
<sequence>MSEPVHITCSHCMAKNRLPVEKINQEPTCGKCKKSILVDAPIALTDQNFQRFIQNNDLPVIVDFWATWCGPCQMMAPLYAQVSSNMKSQARFAKVDTEQAQQVAANFNIRSIPTLIVYKAGKEVARQAGAMDKTSLTNWVISQL</sequence>
<dbReference type="InterPro" id="IPR017937">
    <property type="entry name" value="Thioredoxin_CS"/>
</dbReference>
<keyword evidence="2" id="KW-0813">Transport</keyword>
<dbReference type="PROSITE" id="PS00194">
    <property type="entry name" value="THIOREDOXIN_1"/>
    <property type="match status" value="1"/>
</dbReference>
<dbReference type="Gene3D" id="3.40.30.10">
    <property type="entry name" value="Glutaredoxin"/>
    <property type="match status" value="1"/>
</dbReference>
<organism evidence="9 10">
    <name type="scientific">Psychrosphaera saromensis</name>
    <dbReference type="NCBI Taxonomy" id="716813"/>
    <lineage>
        <taxon>Bacteria</taxon>
        <taxon>Pseudomonadati</taxon>
        <taxon>Pseudomonadota</taxon>
        <taxon>Gammaproteobacteria</taxon>
        <taxon>Alteromonadales</taxon>
        <taxon>Pseudoalteromonadaceae</taxon>
        <taxon>Psychrosphaera</taxon>
    </lineage>
</organism>
<dbReference type="Pfam" id="PF21352">
    <property type="entry name" value="Zn_ribbon_Thio2"/>
    <property type="match status" value="1"/>
</dbReference>
<dbReference type="GO" id="GO:0015035">
    <property type="term" value="F:protein-disulfide reductase activity"/>
    <property type="evidence" value="ECO:0007669"/>
    <property type="project" value="UniProtKB-UniRule"/>
</dbReference>
<evidence type="ECO:0000256" key="5">
    <source>
        <dbReference type="ARBA" id="ARBA00023157"/>
    </source>
</evidence>
<dbReference type="CDD" id="cd02947">
    <property type="entry name" value="TRX_family"/>
    <property type="match status" value="1"/>
</dbReference>
<dbReference type="FunFam" id="3.40.30.10:FF:000001">
    <property type="entry name" value="Thioredoxin"/>
    <property type="match status" value="1"/>
</dbReference>
<dbReference type="PRINTS" id="PR00421">
    <property type="entry name" value="THIOREDOXIN"/>
</dbReference>
<evidence type="ECO:0000313" key="10">
    <source>
        <dbReference type="Proteomes" id="UP000239007"/>
    </source>
</evidence>
<comment type="caution">
    <text evidence="9">The sequence shown here is derived from an EMBL/GenBank/DDBJ whole genome shotgun (WGS) entry which is preliminary data.</text>
</comment>
<proteinExistence type="inferred from homology"/>
<dbReference type="InterPro" id="IPR049299">
    <property type="entry name" value="Thio2_N"/>
</dbReference>
<dbReference type="PANTHER" id="PTHR45663:SF40">
    <property type="entry name" value="THIOREDOXIN 2"/>
    <property type="match status" value="1"/>
</dbReference>
<keyword evidence="4" id="KW-0249">Electron transport</keyword>
<dbReference type="SUPFAM" id="SSF52833">
    <property type="entry name" value="Thioredoxin-like"/>
    <property type="match status" value="1"/>
</dbReference>
<name>A0A2S7UZT0_9GAMM</name>
<dbReference type="OrthoDB" id="9790390at2"/>
<keyword evidence="3" id="KW-0479">Metal-binding</keyword>
<dbReference type="PANTHER" id="PTHR45663">
    <property type="entry name" value="GEO12009P1"/>
    <property type="match status" value="1"/>
</dbReference>
<dbReference type="EMBL" id="MSCH01000003">
    <property type="protein sequence ID" value="PQJ54780.1"/>
    <property type="molecule type" value="Genomic_DNA"/>
</dbReference>